<evidence type="ECO:0000256" key="1">
    <source>
        <dbReference type="ARBA" id="ARBA00008857"/>
    </source>
</evidence>
<dbReference type="PROSITE" id="PS51898">
    <property type="entry name" value="TYR_RECOMBINASE"/>
    <property type="match status" value="1"/>
</dbReference>
<accession>A0A6N1XBW2</accession>
<dbReference type="AlphaFoldDB" id="A0A6N1XBW2"/>
<dbReference type="Pfam" id="PF12482">
    <property type="entry name" value="DUF3701"/>
    <property type="match status" value="1"/>
</dbReference>
<keyword evidence="4" id="KW-0233">DNA recombination</keyword>
<sequence length="707" mass="78277">MPDALGLPPGPPIDRLQVVDIEEDPPAPEAAERPKRRRGRPPGAKARIASAGARISASETSFMRAVLQGVDEKLAANRYLLHLGSMDRRAAGSYREQLQQRIKLALLNLPEHLPQREQGPRILAQLLARPEPTPELPTLEEFAQGFAEDMFSEKELIALYREQLDDRFGESGQRAGPTAAEILRGKLEALHWVQLHVAQHPQPGDPTQLWLDAAICAKLRVHGVLSLSDAIGWINLQGRRWHAQLPGVGRTRAQRLLLWLSDHQEAIGVRIHHRIAQEMIYAEFTPAASLLPETLGSARGTPEMFGLVPLESLAWPLDLLGDDGLFRSHRPNTLKAHTDREAVQAWFATLAEKSAATQDSYRRAVERLVLWALVERRTHLSSLATEDFIAFKAFLRAPPAHWCQKAPVTKGSEDWRPLRGPLADLSIQQTMSAIATMYRDWHASGYLDANAVASVRGSKRRDMQMDVMRSFSNEALQAIRTTLQEMPDGPVKRRLRAAILLLQTAGLRRAEAVNMTWGHIERVRLDNMESDIWALRFAGKGKRERMVPLKPETLQALEAHYQDRLALIESGALASYAGMPKKDCPLLGVLDERLALGHAGTVGDLASNARRETNATGALSAARLHGVLKQFFRQVQQQPGAGDTDFLKASAHWLRHTFAHQSLRSSGKDLAVVQQLLGHADISTTGIYVKADMSSRVAAVLGVEAAV</sequence>
<dbReference type="RefSeq" id="WP_175506378.1">
    <property type="nucleotide sequence ID" value="NZ_CP054841.1"/>
</dbReference>
<evidence type="ECO:0000256" key="4">
    <source>
        <dbReference type="ARBA" id="ARBA00023172"/>
    </source>
</evidence>
<reference evidence="9 10" key="1">
    <citation type="submission" date="2020-06" db="EMBL/GenBank/DDBJ databases">
        <title>Acidovorax antarctica sp. nov., isolated from Corinth ice sheet soil, Antarctic Fields Peninsula.</title>
        <authorList>
            <person name="Xu Q."/>
            <person name="Peng F."/>
        </authorList>
    </citation>
    <scope>NUCLEOTIDE SEQUENCE [LARGE SCALE GENOMIC DNA]</scope>
    <source>
        <strain evidence="9 10">16-35-5</strain>
        <plasmid evidence="9 10">unnamed1</plasmid>
    </source>
</reference>
<evidence type="ECO:0000313" key="10">
    <source>
        <dbReference type="Proteomes" id="UP000509579"/>
    </source>
</evidence>
<keyword evidence="9" id="KW-0614">Plasmid</keyword>
<proteinExistence type="inferred from homology"/>
<gene>
    <name evidence="9" type="ORF">HUK68_22045</name>
</gene>
<dbReference type="KEGG" id="aant:HUK68_22045"/>
<keyword evidence="10" id="KW-1185">Reference proteome</keyword>
<dbReference type="PANTHER" id="PTHR30349:SF41">
    <property type="entry name" value="INTEGRASE_RECOMBINASE PROTEIN MJ0367-RELATED"/>
    <property type="match status" value="1"/>
</dbReference>
<evidence type="ECO:0000256" key="6">
    <source>
        <dbReference type="SAM" id="MobiDB-lite"/>
    </source>
</evidence>
<organism evidence="9 10">
    <name type="scientific">Comamonas antarctica</name>
    <dbReference type="NCBI Taxonomy" id="2743470"/>
    <lineage>
        <taxon>Bacteria</taxon>
        <taxon>Pseudomonadati</taxon>
        <taxon>Pseudomonadota</taxon>
        <taxon>Betaproteobacteria</taxon>
        <taxon>Burkholderiales</taxon>
        <taxon>Comamonadaceae</taxon>
        <taxon>Comamonas</taxon>
    </lineage>
</organism>
<dbReference type="GO" id="GO:0015074">
    <property type="term" value="P:DNA integration"/>
    <property type="evidence" value="ECO:0007669"/>
    <property type="project" value="UniProtKB-KW"/>
</dbReference>
<evidence type="ECO:0000256" key="3">
    <source>
        <dbReference type="ARBA" id="ARBA00023125"/>
    </source>
</evidence>
<dbReference type="Proteomes" id="UP000509579">
    <property type="component" value="Plasmid unnamed1"/>
</dbReference>
<dbReference type="InterPro" id="IPR044068">
    <property type="entry name" value="CB"/>
</dbReference>
<dbReference type="PROSITE" id="PS51900">
    <property type="entry name" value="CB"/>
    <property type="match status" value="1"/>
</dbReference>
<dbReference type="Gene3D" id="1.10.150.130">
    <property type="match status" value="1"/>
</dbReference>
<dbReference type="Pfam" id="PF00589">
    <property type="entry name" value="Phage_integrase"/>
    <property type="match status" value="1"/>
</dbReference>
<dbReference type="InterPro" id="IPR010998">
    <property type="entry name" value="Integrase_recombinase_N"/>
</dbReference>
<keyword evidence="2" id="KW-0229">DNA integration</keyword>
<keyword evidence="3 5" id="KW-0238">DNA-binding</keyword>
<dbReference type="InterPro" id="IPR011010">
    <property type="entry name" value="DNA_brk_join_enz"/>
</dbReference>
<feature type="compositionally biased region" description="Low complexity" evidence="6">
    <location>
        <begin position="41"/>
        <end position="52"/>
    </location>
</feature>
<dbReference type="Gene3D" id="1.10.443.10">
    <property type="entry name" value="Intergrase catalytic core"/>
    <property type="match status" value="1"/>
</dbReference>
<dbReference type="GO" id="GO:0003677">
    <property type="term" value="F:DNA binding"/>
    <property type="evidence" value="ECO:0007669"/>
    <property type="project" value="UniProtKB-UniRule"/>
</dbReference>
<comment type="similarity">
    <text evidence="1">Belongs to the 'phage' integrase family.</text>
</comment>
<dbReference type="PANTHER" id="PTHR30349">
    <property type="entry name" value="PHAGE INTEGRASE-RELATED"/>
    <property type="match status" value="1"/>
</dbReference>
<feature type="domain" description="Tyr recombinase" evidence="7">
    <location>
        <begin position="466"/>
        <end position="701"/>
    </location>
</feature>
<dbReference type="InterPro" id="IPR050090">
    <property type="entry name" value="Tyrosine_recombinase_XerCD"/>
</dbReference>
<evidence type="ECO:0000259" key="8">
    <source>
        <dbReference type="PROSITE" id="PS51900"/>
    </source>
</evidence>
<dbReference type="EMBL" id="CP054841">
    <property type="protein sequence ID" value="QKV55592.1"/>
    <property type="molecule type" value="Genomic_DNA"/>
</dbReference>
<feature type="domain" description="Core-binding (CB)" evidence="8">
    <location>
        <begin position="337"/>
        <end position="442"/>
    </location>
</feature>
<dbReference type="InterPro" id="IPR013762">
    <property type="entry name" value="Integrase-like_cat_sf"/>
</dbReference>
<evidence type="ECO:0000259" key="7">
    <source>
        <dbReference type="PROSITE" id="PS51898"/>
    </source>
</evidence>
<name>A0A6N1XBW2_9BURK</name>
<evidence type="ECO:0000256" key="5">
    <source>
        <dbReference type="PROSITE-ProRule" id="PRU01248"/>
    </source>
</evidence>
<dbReference type="InterPro" id="IPR002104">
    <property type="entry name" value="Integrase_catalytic"/>
</dbReference>
<geneLocation type="plasmid" evidence="9 10">
    <name>unnamed1</name>
</geneLocation>
<dbReference type="InterPro" id="IPR022169">
    <property type="entry name" value="DUF3701"/>
</dbReference>
<protein>
    <submittedName>
        <fullName evidence="9">Tyrosine-type recombinase/integrase</fullName>
    </submittedName>
</protein>
<evidence type="ECO:0000313" key="9">
    <source>
        <dbReference type="EMBL" id="QKV55592.1"/>
    </source>
</evidence>
<evidence type="ECO:0000256" key="2">
    <source>
        <dbReference type="ARBA" id="ARBA00022908"/>
    </source>
</evidence>
<feature type="region of interest" description="Disordered" evidence="6">
    <location>
        <begin position="1"/>
        <end position="52"/>
    </location>
</feature>
<dbReference type="SUPFAM" id="SSF56349">
    <property type="entry name" value="DNA breaking-rejoining enzymes"/>
    <property type="match status" value="1"/>
</dbReference>
<dbReference type="GO" id="GO:0006310">
    <property type="term" value="P:DNA recombination"/>
    <property type="evidence" value="ECO:0007669"/>
    <property type="project" value="UniProtKB-KW"/>
</dbReference>